<dbReference type="STRING" id="314230.DSM3645_29187"/>
<dbReference type="HOGENOM" id="CLU_1559990_0_0_0"/>
<organism evidence="1 2">
    <name type="scientific">Blastopirellula marina DSM 3645</name>
    <dbReference type="NCBI Taxonomy" id="314230"/>
    <lineage>
        <taxon>Bacteria</taxon>
        <taxon>Pseudomonadati</taxon>
        <taxon>Planctomycetota</taxon>
        <taxon>Planctomycetia</taxon>
        <taxon>Pirellulales</taxon>
        <taxon>Pirellulaceae</taxon>
        <taxon>Blastopirellula</taxon>
    </lineage>
</organism>
<dbReference type="RefSeq" id="WP_002653729.1">
    <property type="nucleotide sequence ID" value="NZ_CH672376.1"/>
</dbReference>
<gene>
    <name evidence="1" type="ORF">DSM3645_29187</name>
</gene>
<dbReference type="Proteomes" id="UP000004358">
    <property type="component" value="Unassembled WGS sequence"/>
</dbReference>
<sequence>MKGLYAITAISEGNPVGAFVLAMNADDAAHKASARLGESGRMTHLYRLCDATASTLKRNQLLQNCSKADQVEFVTETLLEIVDVMQRQVVFLQSTVTEMARALEIKEKMQSETKPFKIFRFAVQNPEGEVKFYETMAPSLGPAFKVAMNFAKSQYGPEAKPDFIAEVPDDE</sequence>
<evidence type="ECO:0000313" key="1">
    <source>
        <dbReference type="EMBL" id="EAQ81737.1"/>
    </source>
</evidence>
<reference evidence="1 2" key="1">
    <citation type="submission" date="2006-02" db="EMBL/GenBank/DDBJ databases">
        <authorList>
            <person name="Amann R."/>
            <person name="Ferriera S."/>
            <person name="Johnson J."/>
            <person name="Kravitz S."/>
            <person name="Halpern A."/>
            <person name="Remington K."/>
            <person name="Beeson K."/>
            <person name="Tran B."/>
            <person name="Rogers Y.-H."/>
            <person name="Friedman R."/>
            <person name="Venter J.C."/>
        </authorList>
    </citation>
    <scope>NUCLEOTIDE SEQUENCE [LARGE SCALE GENOMIC DNA]</scope>
    <source>
        <strain evidence="1 2">DSM 3645</strain>
    </source>
</reference>
<proteinExistence type="predicted"/>
<evidence type="ECO:0000313" key="2">
    <source>
        <dbReference type="Proteomes" id="UP000004358"/>
    </source>
</evidence>
<comment type="caution">
    <text evidence="1">The sequence shown here is derived from an EMBL/GenBank/DDBJ whole genome shotgun (WGS) entry which is preliminary data.</text>
</comment>
<protein>
    <submittedName>
        <fullName evidence="1">Uncharacterized protein</fullName>
    </submittedName>
</protein>
<name>A3ZPQ9_9BACT</name>
<dbReference type="EMBL" id="AANZ01000004">
    <property type="protein sequence ID" value="EAQ81737.1"/>
    <property type="molecule type" value="Genomic_DNA"/>
</dbReference>
<dbReference type="AlphaFoldDB" id="A3ZPQ9"/>
<accession>A3ZPQ9</accession>